<sequence>MQDEPPTAEDGEEEDEAKGPNLGSVTSWRHTRNGQWGVSLQGPRLGRKRAGRQRQRQRQSKTIEQLQTGIEREGRRGRLFQKVVKARGKATSALGSYPGISKAPKWPVQSLPSA</sequence>
<evidence type="ECO:0000313" key="2">
    <source>
        <dbReference type="EMBL" id="EZF54738.1"/>
    </source>
</evidence>
<feature type="compositionally biased region" description="Acidic residues" evidence="1">
    <location>
        <begin position="1"/>
        <end position="16"/>
    </location>
</feature>
<organism evidence="2">
    <name type="scientific">Trichophyton rubrum CBS 288.86</name>
    <dbReference type="NCBI Taxonomy" id="1215330"/>
    <lineage>
        <taxon>Eukaryota</taxon>
        <taxon>Fungi</taxon>
        <taxon>Dikarya</taxon>
        <taxon>Ascomycota</taxon>
        <taxon>Pezizomycotina</taxon>
        <taxon>Eurotiomycetes</taxon>
        <taxon>Eurotiomycetidae</taxon>
        <taxon>Onygenales</taxon>
        <taxon>Arthrodermataceae</taxon>
        <taxon>Trichophyton</taxon>
    </lineage>
</organism>
<dbReference type="EMBL" id="KK207777">
    <property type="protein sequence ID" value="EZF54738.1"/>
    <property type="molecule type" value="Genomic_DNA"/>
</dbReference>
<dbReference type="AlphaFoldDB" id="A0A022W9J7"/>
<evidence type="ECO:0000256" key="1">
    <source>
        <dbReference type="SAM" id="MobiDB-lite"/>
    </source>
</evidence>
<gene>
    <name evidence="2" type="ORF">H103_02566</name>
</gene>
<feature type="compositionally biased region" description="Polar residues" evidence="1">
    <location>
        <begin position="23"/>
        <end position="38"/>
    </location>
</feature>
<accession>A0A022W9J7</accession>
<feature type="region of interest" description="Disordered" evidence="1">
    <location>
        <begin position="1"/>
        <end position="75"/>
    </location>
</feature>
<protein>
    <submittedName>
        <fullName evidence="2">Uncharacterized protein</fullName>
    </submittedName>
</protein>
<dbReference type="Proteomes" id="UP000023758">
    <property type="component" value="Unassembled WGS sequence"/>
</dbReference>
<feature type="compositionally biased region" description="Basic residues" evidence="1">
    <location>
        <begin position="45"/>
        <end position="59"/>
    </location>
</feature>
<feature type="region of interest" description="Disordered" evidence="1">
    <location>
        <begin position="93"/>
        <end position="114"/>
    </location>
</feature>
<reference evidence="2" key="1">
    <citation type="submission" date="2014-02" db="EMBL/GenBank/DDBJ databases">
        <title>The Genome Sequence of Trichophyton rubrum (morphotype fischeri) CBS 288.86.</title>
        <authorList>
            <consortium name="The Broad Institute Genomics Platform"/>
            <person name="Cuomo C.A."/>
            <person name="White T.C."/>
            <person name="Graser Y."/>
            <person name="Martinez-Rossi N."/>
            <person name="Heitman J."/>
            <person name="Young S.K."/>
            <person name="Zeng Q."/>
            <person name="Gargeya S."/>
            <person name="Abouelleil A."/>
            <person name="Alvarado L."/>
            <person name="Chapman S.B."/>
            <person name="Gainer-Dewar J."/>
            <person name="Goldberg J."/>
            <person name="Griggs A."/>
            <person name="Gujja S."/>
            <person name="Hansen M."/>
            <person name="Howarth C."/>
            <person name="Imamovic A."/>
            <person name="Larimer J."/>
            <person name="Martinez D."/>
            <person name="Murphy C."/>
            <person name="Pearson M.D."/>
            <person name="Persinoti G."/>
            <person name="Poon T."/>
            <person name="Priest M."/>
            <person name="Roberts A.D."/>
            <person name="Saif S."/>
            <person name="Shea T.D."/>
            <person name="Sykes S.N."/>
            <person name="Wortman J."/>
            <person name="Nusbaum C."/>
            <person name="Birren B."/>
        </authorList>
    </citation>
    <scope>NUCLEOTIDE SEQUENCE [LARGE SCALE GENOMIC DNA]</scope>
    <source>
        <strain evidence="2">CBS 288.86</strain>
    </source>
</reference>
<proteinExistence type="predicted"/>
<name>A0A022W9J7_TRIRU</name>
<dbReference type="HOGENOM" id="CLU_2122836_0_0_1"/>